<evidence type="ECO:0000256" key="3">
    <source>
        <dbReference type="ARBA" id="ARBA00023163"/>
    </source>
</evidence>
<dbReference type="PROSITE" id="PS51000">
    <property type="entry name" value="HTH_DEOR_2"/>
    <property type="match status" value="1"/>
</dbReference>
<dbReference type="Pfam" id="PF08220">
    <property type="entry name" value="HTH_DeoR"/>
    <property type="match status" value="1"/>
</dbReference>
<dbReference type="GO" id="GO:0003677">
    <property type="term" value="F:DNA binding"/>
    <property type="evidence" value="ECO:0007669"/>
    <property type="project" value="UniProtKB-KW"/>
</dbReference>
<evidence type="ECO:0000256" key="2">
    <source>
        <dbReference type="ARBA" id="ARBA00023125"/>
    </source>
</evidence>
<protein>
    <submittedName>
        <fullName evidence="5">HTH-type transcriptional repressor GlcR</fullName>
    </submittedName>
</protein>
<dbReference type="PANTHER" id="PTHR30363:SF56">
    <property type="entry name" value="TRANSCRIPTIONAL REGULATOR, DEOR FAMILY"/>
    <property type="match status" value="1"/>
</dbReference>
<dbReference type="SUPFAM" id="SSF100950">
    <property type="entry name" value="NagB/RpiA/CoA transferase-like"/>
    <property type="match status" value="1"/>
</dbReference>
<evidence type="ECO:0000259" key="4">
    <source>
        <dbReference type="PROSITE" id="PS51000"/>
    </source>
</evidence>
<dbReference type="InterPro" id="IPR036388">
    <property type="entry name" value="WH-like_DNA-bd_sf"/>
</dbReference>
<name>A0A1U7M6Q9_TISCR</name>
<dbReference type="InterPro" id="IPR036390">
    <property type="entry name" value="WH_DNA-bd_sf"/>
</dbReference>
<dbReference type="RefSeq" id="WP_075725865.1">
    <property type="nucleotide sequence ID" value="NZ_LTDM01000013.1"/>
</dbReference>
<dbReference type="PANTHER" id="PTHR30363">
    <property type="entry name" value="HTH-TYPE TRANSCRIPTIONAL REGULATOR SRLR-RELATED"/>
    <property type="match status" value="1"/>
</dbReference>
<dbReference type="SMART" id="SM01134">
    <property type="entry name" value="DeoRC"/>
    <property type="match status" value="1"/>
</dbReference>
<keyword evidence="1" id="KW-0805">Transcription regulation</keyword>
<reference evidence="5 6" key="1">
    <citation type="submission" date="2016-02" db="EMBL/GenBank/DDBJ databases">
        <title>Genome sequence of Tissierella creatinophila DSM 6911.</title>
        <authorList>
            <person name="Poehlein A."/>
            <person name="Daniel R."/>
        </authorList>
    </citation>
    <scope>NUCLEOTIDE SEQUENCE [LARGE SCALE GENOMIC DNA]</scope>
    <source>
        <strain evidence="5 6">DSM 6911</strain>
    </source>
</reference>
<dbReference type="SUPFAM" id="SSF46785">
    <property type="entry name" value="Winged helix' DNA-binding domain"/>
    <property type="match status" value="1"/>
</dbReference>
<feature type="domain" description="HTH deoR-type" evidence="4">
    <location>
        <begin position="3"/>
        <end position="58"/>
    </location>
</feature>
<dbReference type="PROSITE" id="PS00894">
    <property type="entry name" value="HTH_DEOR_1"/>
    <property type="match status" value="1"/>
</dbReference>
<dbReference type="InterPro" id="IPR001034">
    <property type="entry name" value="DeoR_HTH"/>
</dbReference>
<gene>
    <name evidence="5" type="primary">glcR</name>
    <name evidence="5" type="ORF">TICRE_10440</name>
</gene>
<dbReference type="Gene3D" id="3.40.50.1360">
    <property type="match status" value="1"/>
</dbReference>
<evidence type="ECO:0000313" key="6">
    <source>
        <dbReference type="Proteomes" id="UP000186112"/>
    </source>
</evidence>
<evidence type="ECO:0000313" key="5">
    <source>
        <dbReference type="EMBL" id="OLS02987.1"/>
    </source>
</evidence>
<accession>A0A1U7M6Q9</accession>
<dbReference type="Pfam" id="PF00455">
    <property type="entry name" value="DeoRC"/>
    <property type="match status" value="1"/>
</dbReference>
<dbReference type="EMBL" id="LTDM01000013">
    <property type="protein sequence ID" value="OLS02987.1"/>
    <property type="molecule type" value="Genomic_DNA"/>
</dbReference>
<keyword evidence="3" id="KW-0804">Transcription</keyword>
<dbReference type="SMART" id="SM00420">
    <property type="entry name" value="HTH_DEOR"/>
    <property type="match status" value="1"/>
</dbReference>
<dbReference type="Gene3D" id="1.10.10.10">
    <property type="entry name" value="Winged helix-like DNA-binding domain superfamily/Winged helix DNA-binding domain"/>
    <property type="match status" value="1"/>
</dbReference>
<organism evidence="5 6">
    <name type="scientific">Tissierella creatinophila DSM 6911</name>
    <dbReference type="NCBI Taxonomy" id="1123403"/>
    <lineage>
        <taxon>Bacteria</taxon>
        <taxon>Bacillati</taxon>
        <taxon>Bacillota</taxon>
        <taxon>Tissierellia</taxon>
        <taxon>Tissierellales</taxon>
        <taxon>Tissierellaceae</taxon>
        <taxon>Tissierella</taxon>
    </lineage>
</organism>
<keyword evidence="6" id="KW-1185">Reference proteome</keyword>
<dbReference type="InterPro" id="IPR037171">
    <property type="entry name" value="NagB/RpiA_transferase-like"/>
</dbReference>
<sequence length="245" mass="27813">MLSEERHGIILREIVKRGITKVEDLCNLTNSSESTIRRDLSYLEEKGQIKRVHGGAILTKGRFVEESFKEKLVHNREEKIEIAKFAASLIEDGDSIYLDAGTTTYEMTKFIDNKDIFVVTNGIDNVDALLEKDIDVYILGGKIKSKTKAVVGTNTFNELEKFRFDKAFIGINAIDIEFGLTTPDQEEALMKSKAIEVSRDAFVLADSSKFNKISFTKVSDFREVTVITDKEDRQYARKLNLRVVK</sequence>
<dbReference type="GO" id="GO:0003700">
    <property type="term" value="F:DNA-binding transcription factor activity"/>
    <property type="evidence" value="ECO:0007669"/>
    <property type="project" value="InterPro"/>
</dbReference>
<dbReference type="OrthoDB" id="9797223at2"/>
<keyword evidence="2" id="KW-0238">DNA-binding</keyword>
<dbReference type="PRINTS" id="PR00037">
    <property type="entry name" value="HTHLACR"/>
</dbReference>
<comment type="caution">
    <text evidence="5">The sequence shown here is derived from an EMBL/GenBank/DDBJ whole genome shotgun (WGS) entry which is preliminary data.</text>
</comment>
<dbReference type="InterPro" id="IPR050313">
    <property type="entry name" value="Carb_Metab_HTH_regulators"/>
</dbReference>
<dbReference type="InterPro" id="IPR014036">
    <property type="entry name" value="DeoR-like_C"/>
</dbReference>
<evidence type="ECO:0000256" key="1">
    <source>
        <dbReference type="ARBA" id="ARBA00023015"/>
    </source>
</evidence>
<dbReference type="InterPro" id="IPR018356">
    <property type="entry name" value="Tscrpt_reg_HTH_DeoR_CS"/>
</dbReference>
<dbReference type="Proteomes" id="UP000186112">
    <property type="component" value="Unassembled WGS sequence"/>
</dbReference>
<proteinExistence type="predicted"/>
<dbReference type="AlphaFoldDB" id="A0A1U7M6Q9"/>